<evidence type="ECO:0000313" key="2">
    <source>
        <dbReference type="Proteomes" id="UP000011859"/>
    </source>
</evidence>
<dbReference type="KEGG" id="rhd:R2APBS1_1868"/>
<dbReference type="HOGENOM" id="CLU_2357815_0_0_6"/>
<dbReference type="AlphaFoldDB" id="M4NG01"/>
<dbReference type="RefSeq" id="WP_015447717.1">
    <property type="nucleotide sequence ID" value="NC_020541.1"/>
</dbReference>
<dbReference type="EMBL" id="CP003470">
    <property type="protein sequence ID" value="AGG88992.1"/>
    <property type="molecule type" value="Genomic_DNA"/>
</dbReference>
<evidence type="ECO:0000313" key="1">
    <source>
        <dbReference type="EMBL" id="AGG88992.1"/>
    </source>
</evidence>
<sequence>MDTLPVIGDQVHFPGNLVVGPCDGVVENVRRAFRLGTRVALPVTDWFARIRPDALPKPWAYGSRSSVFEARVGDLESIPQRAASVTGPRDGGAAAV</sequence>
<name>M4NG01_9GAMM</name>
<protein>
    <submittedName>
        <fullName evidence="1">Uncharacterized protein</fullName>
    </submittedName>
</protein>
<dbReference type="Proteomes" id="UP000011859">
    <property type="component" value="Chromosome"/>
</dbReference>
<accession>M4NG01</accession>
<organism evidence="1 2">
    <name type="scientific">Rhodanobacter denitrificans</name>
    <dbReference type="NCBI Taxonomy" id="666685"/>
    <lineage>
        <taxon>Bacteria</taxon>
        <taxon>Pseudomonadati</taxon>
        <taxon>Pseudomonadota</taxon>
        <taxon>Gammaproteobacteria</taxon>
        <taxon>Lysobacterales</taxon>
        <taxon>Rhodanobacteraceae</taxon>
        <taxon>Rhodanobacter</taxon>
    </lineage>
</organism>
<reference evidence="1 2" key="1">
    <citation type="submission" date="2012-04" db="EMBL/GenBank/DDBJ databases">
        <title>Complete genome of Rhodanobacter sp. 2APBS1.</title>
        <authorList>
            <consortium name="US DOE Joint Genome Institute"/>
            <person name="Huntemann M."/>
            <person name="Wei C.-L."/>
            <person name="Han J."/>
            <person name="Detter J.C."/>
            <person name="Han C."/>
            <person name="Tapia R."/>
            <person name="Munk A.C.C."/>
            <person name="Chen A."/>
            <person name="Krypides N."/>
            <person name="Mavromatis K."/>
            <person name="Markowitz V."/>
            <person name="Szeto E."/>
            <person name="Ivanova N."/>
            <person name="Mikhailova N."/>
            <person name="Ovchinnikova G."/>
            <person name="Pagani I."/>
            <person name="Pati A."/>
            <person name="Goodwin L."/>
            <person name="Peters L."/>
            <person name="Pitluck S."/>
            <person name="Woyke T."/>
            <person name="Prakash O."/>
            <person name="Elkins J."/>
            <person name="Brown S."/>
            <person name="Palumbo A."/>
            <person name="Hemme C."/>
            <person name="Zhou J."/>
            <person name="Watson D."/>
            <person name="Jardine P."/>
            <person name="Kostka J."/>
            <person name="Green S."/>
        </authorList>
    </citation>
    <scope>NUCLEOTIDE SEQUENCE [LARGE SCALE GENOMIC DNA]</scope>
    <source>
        <strain evidence="1 2">2APBS1</strain>
    </source>
</reference>
<keyword evidence="2" id="KW-1185">Reference proteome</keyword>
<proteinExistence type="predicted"/>
<gene>
    <name evidence="1" type="ORF">R2APBS1_1868</name>
</gene>
<dbReference type="GeneID" id="72428597"/>